<feature type="transmembrane region" description="Helical" evidence="2">
    <location>
        <begin position="241"/>
        <end position="267"/>
    </location>
</feature>
<feature type="transmembrane region" description="Helical" evidence="2">
    <location>
        <begin position="724"/>
        <end position="748"/>
    </location>
</feature>
<evidence type="ECO:0000256" key="2">
    <source>
        <dbReference type="SAM" id="Phobius"/>
    </source>
</evidence>
<feature type="transmembrane region" description="Helical" evidence="2">
    <location>
        <begin position="195"/>
        <end position="220"/>
    </location>
</feature>
<feature type="transmembrane region" description="Helical" evidence="2">
    <location>
        <begin position="359"/>
        <end position="378"/>
    </location>
</feature>
<dbReference type="Proteomes" id="UP001432222">
    <property type="component" value="Chromosome"/>
</dbReference>
<keyword evidence="4" id="KW-1185">Reference proteome</keyword>
<feature type="transmembrane region" description="Helical" evidence="2">
    <location>
        <begin position="290"/>
        <end position="313"/>
    </location>
</feature>
<evidence type="ECO:0000313" key="4">
    <source>
        <dbReference type="Proteomes" id="UP001432222"/>
    </source>
</evidence>
<protein>
    <recommendedName>
        <fullName evidence="5">FtsX-like permease family protein</fullName>
    </recommendedName>
</protein>
<keyword evidence="2" id="KW-0812">Transmembrane</keyword>
<gene>
    <name evidence="3" type="ORF">OHA16_38785</name>
</gene>
<feature type="transmembrane region" description="Helical" evidence="2">
    <location>
        <begin position="638"/>
        <end position="659"/>
    </location>
</feature>
<organism evidence="3 4">
    <name type="scientific">Kitasatospora purpeofusca</name>
    <dbReference type="NCBI Taxonomy" id="67352"/>
    <lineage>
        <taxon>Bacteria</taxon>
        <taxon>Bacillati</taxon>
        <taxon>Actinomycetota</taxon>
        <taxon>Actinomycetes</taxon>
        <taxon>Kitasatosporales</taxon>
        <taxon>Streptomycetaceae</taxon>
        <taxon>Kitasatospora</taxon>
    </lineage>
</organism>
<reference evidence="3" key="1">
    <citation type="submission" date="2022-10" db="EMBL/GenBank/DDBJ databases">
        <title>The complete genomes of actinobacterial strains from the NBC collection.</title>
        <authorList>
            <person name="Joergensen T.S."/>
            <person name="Alvarez Arevalo M."/>
            <person name="Sterndorff E.B."/>
            <person name="Faurdal D."/>
            <person name="Vuksanovic O."/>
            <person name="Mourched A.-S."/>
            <person name="Charusanti P."/>
            <person name="Shaw S."/>
            <person name="Blin K."/>
            <person name="Weber T."/>
        </authorList>
    </citation>
    <scope>NUCLEOTIDE SEQUENCE</scope>
    <source>
        <strain evidence="3">NBC_00222</strain>
    </source>
</reference>
<keyword evidence="2" id="KW-1133">Transmembrane helix</keyword>
<name>A0ABZ1UC26_9ACTN</name>
<proteinExistence type="predicted"/>
<evidence type="ECO:0008006" key="5">
    <source>
        <dbReference type="Google" id="ProtNLM"/>
    </source>
</evidence>
<dbReference type="RefSeq" id="WP_328958977.1">
    <property type="nucleotide sequence ID" value="NZ_CP108110.1"/>
</dbReference>
<evidence type="ECO:0000313" key="3">
    <source>
        <dbReference type="EMBL" id="WUQ88430.1"/>
    </source>
</evidence>
<evidence type="ECO:0000256" key="1">
    <source>
        <dbReference type="SAM" id="MobiDB-lite"/>
    </source>
</evidence>
<feature type="region of interest" description="Disordered" evidence="1">
    <location>
        <begin position="752"/>
        <end position="773"/>
    </location>
</feature>
<dbReference type="EMBL" id="CP108110">
    <property type="protein sequence ID" value="WUQ88430.1"/>
    <property type="molecule type" value="Genomic_DNA"/>
</dbReference>
<feature type="transmembrane region" description="Helical" evidence="2">
    <location>
        <begin position="334"/>
        <end position="353"/>
    </location>
</feature>
<keyword evidence="2" id="KW-0472">Membrane</keyword>
<feature type="transmembrane region" description="Helical" evidence="2">
    <location>
        <begin position="689"/>
        <end position="712"/>
    </location>
</feature>
<feature type="compositionally biased region" description="Low complexity" evidence="1">
    <location>
        <begin position="760"/>
        <end position="773"/>
    </location>
</feature>
<feature type="transmembrane region" description="Helical" evidence="2">
    <location>
        <begin position="410"/>
        <end position="429"/>
    </location>
</feature>
<sequence length="773" mass="80560">MSAPWVTAVAVAWRAVLSRQARRRVVLLALVGAVAALGILATAGAAAMQGRESARFGATVPVFGPPPGFGGEPVFSRQGVAETGWTEVEHRHDGRRIKIVRVADPGGRGPLPPGIAAWPRPGKALVSPALDRLIRSAESPAAEWFATVDTQVLPRAAVGSAGQLLAYVGVPPEELGTQQGPLTGFGASGGPGFGWYPAIGCMLFLVMPALALVLTASRFGRQIRTTRYQALRLLGLPAAHARLAGALESAAPVAAGALAAALAWPWILPDMFALPVAGRWLFGADLHVPVWRSVLAVLGVTALAAALGAATAAGSDRASRSVRFLKPVRLTSPWVALLFGAGLLLLAVAYTRHKARDPLLWSAIVLLGAGLPSAAAWAGQWLARLLGRAEAGVVWLLAMRRLVADPQTRFRVAGMVGIAVFAVGAAQPVSQVVAQPKLPWVAAARAAGHTDLLAKAETLEAVPLRLGAPPDAVRGLVPVVALWSPGQDPATRPAHTALVATCSQLETLLARALPDCTGGRMMLRTSGPSEVGGAPAVGGELLLRSADRTRRASVPPAATTLELPSGSDTPVEALMVLPPDDGALAELGTPFLISTYMRLPVDAAAWETAGTWVVSSSPAYRLVNSYQLSEVLDSTGSWILLGLTVAAAITVLGAVLTLAEDVGYRREWFALRALGIARRRLTAVQLTEALVTSAVTMALATLASMTVGFTYLRINEDHLDSNLPYLFAAAGGVTAVLITAAAGSRLTLRTPRRRRHRAALRPAATDATPTTPH</sequence>
<feature type="transmembrane region" description="Helical" evidence="2">
    <location>
        <begin position="25"/>
        <end position="47"/>
    </location>
</feature>
<accession>A0ABZ1UC26</accession>